<gene>
    <name evidence="2" type="ORF">HNY73_017667</name>
</gene>
<dbReference type="EMBL" id="JABXBU010002228">
    <property type="protein sequence ID" value="KAF8770097.1"/>
    <property type="molecule type" value="Genomic_DNA"/>
</dbReference>
<evidence type="ECO:0000313" key="3">
    <source>
        <dbReference type="Proteomes" id="UP000807504"/>
    </source>
</evidence>
<proteinExistence type="predicted"/>
<feature type="compositionally biased region" description="Polar residues" evidence="1">
    <location>
        <begin position="91"/>
        <end position="101"/>
    </location>
</feature>
<organism evidence="2 3">
    <name type="scientific">Argiope bruennichi</name>
    <name type="common">Wasp spider</name>
    <name type="synonym">Aranea bruennichi</name>
    <dbReference type="NCBI Taxonomy" id="94029"/>
    <lineage>
        <taxon>Eukaryota</taxon>
        <taxon>Metazoa</taxon>
        <taxon>Ecdysozoa</taxon>
        <taxon>Arthropoda</taxon>
        <taxon>Chelicerata</taxon>
        <taxon>Arachnida</taxon>
        <taxon>Araneae</taxon>
        <taxon>Araneomorphae</taxon>
        <taxon>Entelegynae</taxon>
        <taxon>Araneoidea</taxon>
        <taxon>Araneidae</taxon>
        <taxon>Argiope</taxon>
    </lineage>
</organism>
<dbReference type="AlphaFoldDB" id="A0A8T0EBG1"/>
<feature type="region of interest" description="Disordered" evidence="1">
    <location>
        <begin position="75"/>
        <end position="117"/>
    </location>
</feature>
<keyword evidence="3" id="KW-1185">Reference proteome</keyword>
<evidence type="ECO:0000313" key="2">
    <source>
        <dbReference type="EMBL" id="KAF8770097.1"/>
    </source>
</evidence>
<evidence type="ECO:0000256" key="1">
    <source>
        <dbReference type="SAM" id="MobiDB-lite"/>
    </source>
</evidence>
<comment type="caution">
    <text evidence="2">The sequence shown here is derived from an EMBL/GenBank/DDBJ whole genome shotgun (WGS) entry which is preliminary data.</text>
</comment>
<dbReference type="Proteomes" id="UP000807504">
    <property type="component" value="Unassembled WGS sequence"/>
</dbReference>
<protein>
    <submittedName>
        <fullName evidence="2">Uncharacterized protein</fullName>
    </submittedName>
</protein>
<reference evidence="2" key="1">
    <citation type="journal article" date="2020" name="bioRxiv">
        <title>Chromosome-level reference genome of the European wasp spider Argiope bruennichi: a resource for studies on range expansion and evolutionary adaptation.</title>
        <authorList>
            <person name="Sheffer M.M."/>
            <person name="Hoppe A."/>
            <person name="Krehenwinkel H."/>
            <person name="Uhl G."/>
            <person name="Kuss A.W."/>
            <person name="Jensen L."/>
            <person name="Jensen C."/>
            <person name="Gillespie R.G."/>
            <person name="Hoff K.J."/>
            <person name="Prost S."/>
        </authorList>
    </citation>
    <scope>NUCLEOTIDE SEQUENCE</scope>
</reference>
<accession>A0A8T0EBG1</accession>
<reference evidence="2" key="2">
    <citation type="submission" date="2020-06" db="EMBL/GenBank/DDBJ databases">
        <authorList>
            <person name="Sheffer M."/>
        </authorList>
    </citation>
    <scope>NUCLEOTIDE SEQUENCE</scope>
</reference>
<sequence>MVFLIVKSNRAWINISPFAAVVSGVPPNINYDTNETILPHPDSLLKLSMACAVEQQLKCASPLVDPLEKKPHRLEAAGNSDRCGTSHKGWWNTTNIQSTEISDAPPDDEWPADNPGPSFLSIAGSRALRCSVL</sequence>
<name>A0A8T0EBG1_ARGBR</name>